<organism evidence="9">
    <name type="scientific">Salpingoeca rosetta (strain ATCC 50818 / BSB-021)</name>
    <dbReference type="NCBI Taxonomy" id="946362"/>
    <lineage>
        <taxon>Eukaryota</taxon>
        <taxon>Choanoflagellata</taxon>
        <taxon>Craspedida</taxon>
        <taxon>Salpingoecidae</taxon>
        <taxon>Salpingoeca</taxon>
    </lineage>
</organism>
<keyword evidence="6" id="KW-0057">Aromatic amino acid biosynthesis</keyword>
<keyword evidence="9" id="KW-1185">Reference proteome</keyword>
<feature type="binding site" evidence="5">
    <location>
        <position position="319"/>
    </location>
    <ligand>
        <name>phosphoenolpyruvate</name>
        <dbReference type="ChEBI" id="CHEBI:58702"/>
    </ligand>
</feature>
<dbReference type="OrthoDB" id="2338at2759"/>
<gene>
    <name evidence="8" type="ORF">PTSG_06349</name>
</gene>
<evidence type="ECO:0000256" key="2">
    <source>
        <dbReference type="ARBA" id="ARBA00008911"/>
    </source>
</evidence>
<dbReference type="GeneID" id="16073814"/>
<name>F2UCN2_SALR5</name>
<dbReference type="RefSeq" id="XP_004993239.1">
    <property type="nucleotide sequence ID" value="XM_004993182.1"/>
</dbReference>
<evidence type="ECO:0000256" key="4">
    <source>
        <dbReference type="ARBA" id="ARBA00047508"/>
    </source>
</evidence>
<keyword evidence="5" id="KW-0464">Manganese</keyword>
<dbReference type="KEGG" id="sre:PTSG_06349"/>
<dbReference type="Proteomes" id="UP000007799">
    <property type="component" value="Unassembled WGS sequence"/>
</dbReference>
<dbReference type="SUPFAM" id="SSF51569">
    <property type="entry name" value="Aldolase"/>
    <property type="match status" value="1"/>
</dbReference>
<evidence type="ECO:0000313" key="9">
    <source>
        <dbReference type="Proteomes" id="UP000007799"/>
    </source>
</evidence>
<dbReference type="PANTHER" id="PTHR21337">
    <property type="entry name" value="PHOSPHO-2-DEHYDRO-3-DEOXYHEPTONATE ALDOLASE 1, 2"/>
    <property type="match status" value="1"/>
</dbReference>
<feature type="binding site" evidence="5">
    <location>
        <position position="97"/>
    </location>
    <ligand>
        <name>Mn(2+)</name>
        <dbReference type="ChEBI" id="CHEBI:29035"/>
    </ligand>
</feature>
<reference evidence="8" key="1">
    <citation type="submission" date="2009-08" db="EMBL/GenBank/DDBJ databases">
        <title>Annotation of Salpingoeca rosetta.</title>
        <authorList>
            <consortium name="The Broad Institute Genome Sequencing Platform"/>
            <person name="Russ C."/>
            <person name="Cuomo C."/>
            <person name="Burger G."/>
            <person name="Gray M.W."/>
            <person name="Holland P.W.H."/>
            <person name="King N."/>
            <person name="Lang F.B.F."/>
            <person name="Roger A.J."/>
            <person name="Ruiz-Trillo I."/>
            <person name="Young S.K."/>
            <person name="Zeng Q."/>
            <person name="Gargeya S."/>
            <person name="Alvarado L."/>
            <person name="Berlin A."/>
            <person name="Chapman S.B."/>
            <person name="Chen Z."/>
            <person name="Freedman E."/>
            <person name="Gellesch M."/>
            <person name="Goldberg J."/>
            <person name="Griggs A."/>
            <person name="Gujja S."/>
            <person name="Heilman E."/>
            <person name="Heiman D."/>
            <person name="Howarth C."/>
            <person name="Mehta T."/>
            <person name="Neiman D."/>
            <person name="Pearson M."/>
            <person name="Roberts A."/>
            <person name="Saif S."/>
            <person name="Shea T."/>
            <person name="Shenoy N."/>
            <person name="Sisk P."/>
            <person name="Stolte C."/>
            <person name="Sykes S."/>
            <person name="White J."/>
            <person name="Yandava C."/>
            <person name="Haas B."/>
            <person name="Nusbaum C."/>
            <person name="Birren B."/>
        </authorList>
    </citation>
    <scope>NUCLEOTIDE SEQUENCE [LARGE SCALE GENOMIC DNA]</scope>
    <source>
        <strain evidence="8">ATCC 50818</strain>
    </source>
</reference>
<feature type="binding site" evidence="5">
    <location>
        <position position="382"/>
    </location>
    <ligand>
        <name>Mn(2+)</name>
        <dbReference type="ChEBI" id="CHEBI:29035"/>
    </ligand>
</feature>
<dbReference type="GO" id="GO:0009423">
    <property type="term" value="P:chorismate biosynthetic process"/>
    <property type="evidence" value="ECO:0007669"/>
    <property type="project" value="UniProtKB-UniPathway"/>
</dbReference>
<dbReference type="GO" id="GO:0008652">
    <property type="term" value="P:amino acid biosynthetic process"/>
    <property type="evidence" value="ECO:0007669"/>
    <property type="project" value="UniProtKB-KW"/>
</dbReference>
<feature type="region of interest" description="Disordered" evidence="7">
    <location>
        <begin position="1"/>
        <end position="39"/>
    </location>
</feature>
<comment type="catalytic activity">
    <reaction evidence="4 6">
        <text>D-erythrose 4-phosphate + phosphoenolpyruvate + H2O = 7-phospho-2-dehydro-3-deoxy-D-arabino-heptonate + phosphate</text>
        <dbReference type="Rhea" id="RHEA:14717"/>
        <dbReference type="ChEBI" id="CHEBI:15377"/>
        <dbReference type="ChEBI" id="CHEBI:16897"/>
        <dbReference type="ChEBI" id="CHEBI:43474"/>
        <dbReference type="ChEBI" id="CHEBI:58394"/>
        <dbReference type="ChEBI" id="CHEBI:58702"/>
        <dbReference type="EC" id="2.5.1.54"/>
    </reaction>
</comment>
<keyword evidence="5" id="KW-0104">Cadmium</keyword>
<dbReference type="PANTHER" id="PTHR21337:SF0">
    <property type="entry name" value="PHOSPHO-2-DEHYDRO-3-DEOXYHEPTONATE ALDOLASE"/>
    <property type="match status" value="1"/>
</dbReference>
<accession>F2UCN2</accession>
<feature type="binding site" evidence="5">
    <location>
        <position position="455"/>
    </location>
    <ligand>
        <name>Mn(2+)</name>
        <dbReference type="ChEBI" id="CHEBI:29035"/>
    </ligand>
</feature>
<keyword evidence="3 6" id="KW-0808">Transferase</keyword>
<dbReference type="UniPathway" id="UPA00053">
    <property type="reaction ID" value="UER00084"/>
</dbReference>
<dbReference type="OMA" id="FKVMMQM"/>
<comment type="similarity">
    <text evidence="2 6">Belongs to the class-II DAHP synthase family.</text>
</comment>
<sequence>MGDHTAELETKRAKVTRPDAALSSSSPPPSSSWSPSSWRTKHIAHQPRYEDVKHLSQVTDQLKSLPPIVQPEEVDDLKRYLGEVAAGKRFILQGGDCAERFVDCRQDRIEAKVKIMLQMSLVLVWGARVPLVRIGRMAGQFMKPRSSDTEVVDGKTVETYKGDSINAFDPADRKPDPERLLKAYFFASTTMNYVRGLMSCGFADLHHPSAWDLSFVRNTDKQRNYREMTERICHALDFMQACGFRDDPSMRQAQLFSSHEGLLLPFEEAMTTTVASEQGGPSRHYNLGAHFLWIGDRTRQLDGAHVEYFRGITNPIGIKVGPTTDPSELVQLIQRLSPSNEPGRITLITRFGVDKVKALLPPVIRAVQGAGLTVVWECDPMHGNTRKVEGSGIKTRSFEDVLNELLHTFDVHAEQGTWLGGVHFEMTGDDVTECTGGSVGVSDDDLSTRYESFCDPRLNYTQSLEMAFLIAKRLSRLQQPSKR</sequence>
<evidence type="ECO:0000256" key="1">
    <source>
        <dbReference type="ARBA" id="ARBA00004688"/>
    </source>
</evidence>
<dbReference type="InterPro" id="IPR013785">
    <property type="entry name" value="Aldolase_TIM"/>
</dbReference>
<evidence type="ECO:0000256" key="7">
    <source>
        <dbReference type="SAM" id="MobiDB-lite"/>
    </source>
</evidence>
<evidence type="ECO:0000256" key="5">
    <source>
        <dbReference type="PIRSR" id="PIRSR602480-1"/>
    </source>
</evidence>
<evidence type="ECO:0000313" key="8">
    <source>
        <dbReference type="EMBL" id="EGD74339.1"/>
    </source>
</evidence>
<comment type="pathway">
    <text evidence="1 6">Metabolic intermediate biosynthesis; chorismate biosynthesis; chorismate from D-erythrose 4-phosphate and phosphoenolpyruvate: step 1/7.</text>
</comment>
<keyword evidence="5" id="KW-0170">Cobalt</keyword>
<feature type="binding site" evidence="5">
    <location>
        <position position="350"/>
    </location>
    <ligand>
        <name>phosphoenolpyruvate</name>
        <dbReference type="ChEBI" id="CHEBI:58702"/>
    </ligand>
</feature>
<keyword evidence="6" id="KW-0028">Amino-acid biosynthesis</keyword>
<feature type="compositionally biased region" description="Basic and acidic residues" evidence="7">
    <location>
        <begin position="1"/>
        <end position="12"/>
    </location>
</feature>
<dbReference type="STRING" id="946362.F2UCN2"/>
<dbReference type="InterPro" id="IPR002480">
    <property type="entry name" value="DAHP_synth_2"/>
</dbReference>
<dbReference type="GO" id="GO:0003849">
    <property type="term" value="F:3-deoxy-7-phosphoheptulonate synthase activity"/>
    <property type="evidence" value="ECO:0007669"/>
    <property type="project" value="UniProtKB-EC"/>
</dbReference>
<evidence type="ECO:0000256" key="6">
    <source>
        <dbReference type="RuleBase" id="RU363071"/>
    </source>
</evidence>
<proteinExistence type="inferred from homology"/>
<protein>
    <recommendedName>
        <fullName evidence="6">Phospho-2-dehydro-3-deoxyheptonate aldolase</fullName>
        <ecNumber evidence="6">2.5.1.54</ecNumber>
    </recommendedName>
</protein>
<dbReference type="EMBL" id="GL832968">
    <property type="protein sequence ID" value="EGD74339.1"/>
    <property type="molecule type" value="Genomic_DNA"/>
</dbReference>
<dbReference type="EC" id="2.5.1.54" evidence="6"/>
<dbReference type="InParanoid" id="F2UCN2"/>
<feature type="binding site" evidence="5">
    <location>
        <position position="136"/>
    </location>
    <ligand>
        <name>phosphoenolpyruvate</name>
        <dbReference type="ChEBI" id="CHEBI:58702"/>
    </ligand>
</feature>
<dbReference type="Gene3D" id="3.20.20.70">
    <property type="entry name" value="Aldolase class I"/>
    <property type="match status" value="1"/>
</dbReference>
<dbReference type="Pfam" id="PF01474">
    <property type="entry name" value="DAHP_synth_2"/>
    <property type="match status" value="1"/>
</dbReference>
<dbReference type="eggNOG" id="ENOG502QPP7">
    <property type="taxonomic scope" value="Eukaryota"/>
</dbReference>
<feature type="binding site" evidence="5">
    <location>
        <position position="425"/>
    </location>
    <ligand>
        <name>Mn(2+)</name>
        <dbReference type="ChEBI" id="CHEBI:29035"/>
    </ligand>
</feature>
<dbReference type="GO" id="GO:0009073">
    <property type="term" value="P:aromatic amino acid family biosynthetic process"/>
    <property type="evidence" value="ECO:0007669"/>
    <property type="project" value="UniProtKB-KW"/>
</dbReference>
<comment type="cofactor">
    <cofactor evidence="5">
        <name>Mn(2+)</name>
        <dbReference type="ChEBI" id="CHEBI:29035"/>
    </cofactor>
    <cofactor evidence="5">
        <name>Co(2+)</name>
        <dbReference type="ChEBI" id="CHEBI:48828"/>
    </cofactor>
    <cofactor evidence="5">
        <name>Cd(2+)</name>
        <dbReference type="ChEBI" id="CHEBI:48775"/>
    </cofactor>
    <text evidence="5">Binds 1 divalent cation per subunit. The enzyme is active with manganese, cobalt or cadmium ions.</text>
</comment>
<dbReference type="AlphaFoldDB" id="F2UCN2"/>
<evidence type="ECO:0000256" key="3">
    <source>
        <dbReference type="ARBA" id="ARBA00022679"/>
    </source>
</evidence>